<evidence type="ECO:0000256" key="6">
    <source>
        <dbReference type="SAM" id="Phobius"/>
    </source>
</evidence>
<dbReference type="GO" id="GO:0022857">
    <property type="term" value="F:transmembrane transporter activity"/>
    <property type="evidence" value="ECO:0007669"/>
    <property type="project" value="InterPro"/>
</dbReference>
<dbReference type="InterPro" id="IPR036259">
    <property type="entry name" value="MFS_trans_sf"/>
</dbReference>
<dbReference type="Pfam" id="PF00083">
    <property type="entry name" value="Sugar_tr"/>
    <property type="match status" value="1"/>
</dbReference>
<feature type="transmembrane region" description="Helical" evidence="6">
    <location>
        <begin position="277"/>
        <end position="295"/>
    </location>
</feature>
<dbReference type="AlphaFoldDB" id="A0AAV4WZB8"/>
<keyword evidence="9" id="KW-1185">Reference proteome</keyword>
<feature type="compositionally biased region" description="Basic and acidic residues" evidence="5">
    <location>
        <begin position="360"/>
        <end position="375"/>
    </location>
</feature>
<keyword evidence="4 6" id="KW-0472">Membrane</keyword>
<feature type="region of interest" description="Disordered" evidence="5">
    <location>
        <begin position="347"/>
        <end position="424"/>
    </location>
</feature>
<feature type="transmembrane region" description="Helical" evidence="6">
    <location>
        <begin position="125"/>
        <end position="146"/>
    </location>
</feature>
<dbReference type="EMBL" id="BPLQ01015362">
    <property type="protein sequence ID" value="GIY87638.1"/>
    <property type="molecule type" value="Genomic_DNA"/>
</dbReference>
<evidence type="ECO:0000256" key="1">
    <source>
        <dbReference type="ARBA" id="ARBA00004141"/>
    </source>
</evidence>
<keyword evidence="3 6" id="KW-1133">Transmembrane helix</keyword>
<evidence type="ECO:0000313" key="9">
    <source>
        <dbReference type="Proteomes" id="UP001054837"/>
    </source>
</evidence>
<dbReference type="SUPFAM" id="SSF103473">
    <property type="entry name" value="MFS general substrate transporter"/>
    <property type="match status" value="1"/>
</dbReference>
<dbReference type="Gene3D" id="1.20.1250.20">
    <property type="entry name" value="MFS general substrate transporter like domains"/>
    <property type="match status" value="1"/>
</dbReference>
<dbReference type="GO" id="GO:0016020">
    <property type="term" value="C:membrane"/>
    <property type="evidence" value="ECO:0007669"/>
    <property type="project" value="UniProtKB-SubCell"/>
</dbReference>
<sequence length="424" mass="46572">MEVVGAEERSIYGVAMNLGWCIGFVSLPGIAYLLKDWFWIQIAITAPCIVLLFTWWLLPESPRWLMSKGRVDEAQKILIKAAKTNKKKLSDIDTRLKKMMVKATEVHESGAAGGNFLDLLRTPGLWQMTLNIFFLWFVNSFVYYGLSYNTNEMAGDPFVNFAICGAVEFPAYFLTPLAIRSLGRKYPLAGTMIIGGLACLLIYPLPADPWWLGVMVAMVGKFCITCSFAIAFVFTAEIFPTVVRNIGVGAASVFARIGSILAPFIRELGNATHPVVPQIVFGILAFSSGLLVFLLPETNNVSVPETLAEAASRSRPKKKAKENGHHVMVKLSDMEDVKDIIQDDEMTVITPSPKLQANGKKLDDVPEEDHHHEEPENAQNTATSEDPVQQPNGEGSQESSVTGTSEVTVEIENTEAAANNTLVD</sequence>
<dbReference type="InterPro" id="IPR020846">
    <property type="entry name" value="MFS_dom"/>
</dbReference>
<evidence type="ECO:0000259" key="7">
    <source>
        <dbReference type="PROSITE" id="PS50850"/>
    </source>
</evidence>
<keyword evidence="2 6" id="KW-0812">Transmembrane</keyword>
<feature type="compositionally biased region" description="Polar residues" evidence="5">
    <location>
        <begin position="377"/>
        <end position="407"/>
    </location>
</feature>
<feature type="transmembrane region" description="Helical" evidence="6">
    <location>
        <begin position="12"/>
        <end position="32"/>
    </location>
</feature>
<accession>A0AAV4WZB8</accession>
<dbReference type="CDD" id="cd17317">
    <property type="entry name" value="MFS_SLC22"/>
    <property type="match status" value="1"/>
</dbReference>
<dbReference type="InterPro" id="IPR005828">
    <property type="entry name" value="MFS_sugar_transport-like"/>
</dbReference>
<evidence type="ECO:0000313" key="8">
    <source>
        <dbReference type="EMBL" id="GIY87638.1"/>
    </source>
</evidence>
<feature type="domain" description="Major facilitator superfamily (MFS) profile" evidence="7">
    <location>
        <begin position="1"/>
        <end position="300"/>
    </location>
</feature>
<reference evidence="8 9" key="1">
    <citation type="submission" date="2021-06" db="EMBL/GenBank/DDBJ databases">
        <title>Caerostris darwini draft genome.</title>
        <authorList>
            <person name="Kono N."/>
            <person name="Arakawa K."/>
        </authorList>
    </citation>
    <scope>NUCLEOTIDE SEQUENCE [LARGE SCALE GENOMIC DNA]</scope>
</reference>
<organism evidence="8 9">
    <name type="scientific">Caerostris darwini</name>
    <dbReference type="NCBI Taxonomy" id="1538125"/>
    <lineage>
        <taxon>Eukaryota</taxon>
        <taxon>Metazoa</taxon>
        <taxon>Ecdysozoa</taxon>
        <taxon>Arthropoda</taxon>
        <taxon>Chelicerata</taxon>
        <taxon>Arachnida</taxon>
        <taxon>Araneae</taxon>
        <taxon>Araneomorphae</taxon>
        <taxon>Entelegynae</taxon>
        <taxon>Araneoidea</taxon>
        <taxon>Araneidae</taxon>
        <taxon>Caerostris</taxon>
    </lineage>
</organism>
<protein>
    <submittedName>
        <fullName evidence="8">Organic cation transporter protein</fullName>
    </submittedName>
</protein>
<comment type="caution">
    <text evidence="8">The sequence shown here is derived from an EMBL/GenBank/DDBJ whole genome shotgun (WGS) entry which is preliminary data.</text>
</comment>
<evidence type="ECO:0000256" key="3">
    <source>
        <dbReference type="ARBA" id="ARBA00022989"/>
    </source>
</evidence>
<comment type="subcellular location">
    <subcellularLocation>
        <location evidence="1">Membrane</location>
        <topology evidence="1">Multi-pass membrane protein</topology>
    </subcellularLocation>
</comment>
<name>A0AAV4WZB8_9ARAC</name>
<feature type="transmembrane region" description="Helical" evidence="6">
    <location>
        <begin position="38"/>
        <end position="58"/>
    </location>
</feature>
<gene>
    <name evidence="8" type="primary">Orct</name>
    <name evidence="8" type="ORF">CDAR_366801</name>
</gene>
<evidence type="ECO:0000256" key="4">
    <source>
        <dbReference type="ARBA" id="ARBA00023136"/>
    </source>
</evidence>
<feature type="transmembrane region" description="Helical" evidence="6">
    <location>
        <begin position="158"/>
        <end position="179"/>
    </location>
</feature>
<feature type="transmembrane region" description="Helical" evidence="6">
    <location>
        <begin position="246"/>
        <end position="265"/>
    </location>
</feature>
<dbReference type="PANTHER" id="PTHR24064">
    <property type="entry name" value="SOLUTE CARRIER FAMILY 22 MEMBER"/>
    <property type="match status" value="1"/>
</dbReference>
<evidence type="ECO:0000256" key="5">
    <source>
        <dbReference type="SAM" id="MobiDB-lite"/>
    </source>
</evidence>
<evidence type="ECO:0000256" key="2">
    <source>
        <dbReference type="ARBA" id="ARBA00022692"/>
    </source>
</evidence>
<feature type="transmembrane region" description="Helical" evidence="6">
    <location>
        <begin position="211"/>
        <end position="234"/>
    </location>
</feature>
<feature type="transmembrane region" description="Helical" evidence="6">
    <location>
        <begin position="186"/>
        <end position="205"/>
    </location>
</feature>
<proteinExistence type="predicted"/>
<dbReference type="Proteomes" id="UP001054837">
    <property type="component" value="Unassembled WGS sequence"/>
</dbReference>
<dbReference type="PROSITE" id="PS50850">
    <property type="entry name" value="MFS"/>
    <property type="match status" value="1"/>
</dbReference>